<dbReference type="EMBL" id="JBIAJP010000007">
    <property type="protein sequence ID" value="MFF0006629.1"/>
    <property type="molecule type" value="Genomic_DNA"/>
</dbReference>
<keyword evidence="3 5" id="KW-1133">Transmembrane helix</keyword>
<evidence type="ECO:0000313" key="7">
    <source>
        <dbReference type="EMBL" id="MFF0006629.1"/>
    </source>
</evidence>
<gene>
    <name evidence="7" type="ORF">ACFYQT_24710</name>
</gene>
<evidence type="ECO:0000256" key="2">
    <source>
        <dbReference type="ARBA" id="ARBA00022692"/>
    </source>
</evidence>
<feature type="transmembrane region" description="Helical" evidence="5">
    <location>
        <begin position="146"/>
        <end position="163"/>
    </location>
</feature>
<evidence type="ECO:0000256" key="5">
    <source>
        <dbReference type="SAM" id="Phobius"/>
    </source>
</evidence>
<protein>
    <submittedName>
        <fullName evidence="7">MauE/DoxX family redox-associated membrane protein</fullName>
    </submittedName>
</protein>
<comment type="subcellular location">
    <subcellularLocation>
        <location evidence="1">Membrane</location>
        <topology evidence="1">Multi-pass membrane protein</topology>
    </subcellularLocation>
</comment>
<feature type="transmembrane region" description="Helical" evidence="5">
    <location>
        <begin position="75"/>
        <end position="95"/>
    </location>
</feature>
<evidence type="ECO:0000259" key="6">
    <source>
        <dbReference type="Pfam" id="PF07291"/>
    </source>
</evidence>
<dbReference type="InterPro" id="IPR009908">
    <property type="entry name" value="Methylamine_util_MauE"/>
</dbReference>
<evidence type="ECO:0000313" key="8">
    <source>
        <dbReference type="Proteomes" id="UP001601422"/>
    </source>
</evidence>
<dbReference type="RefSeq" id="WP_362231295.1">
    <property type="nucleotide sequence ID" value="NZ_JBEXVS010000077.1"/>
</dbReference>
<evidence type="ECO:0000256" key="1">
    <source>
        <dbReference type="ARBA" id="ARBA00004141"/>
    </source>
</evidence>
<dbReference type="Proteomes" id="UP001601422">
    <property type="component" value="Unassembled WGS sequence"/>
</dbReference>
<feature type="domain" description="Methylamine utilisation protein MauE" evidence="6">
    <location>
        <begin position="7"/>
        <end position="133"/>
    </location>
</feature>
<keyword evidence="2 5" id="KW-0812">Transmembrane</keyword>
<feature type="transmembrane region" description="Helical" evidence="5">
    <location>
        <begin position="47"/>
        <end position="68"/>
    </location>
</feature>
<accession>A0ABW6N046</accession>
<dbReference type="Pfam" id="PF07291">
    <property type="entry name" value="MauE"/>
    <property type="match status" value="1"/>
</dbReference>
<comment type="caution">
    <text evidence="7">The sequence shown here is derived from an EMBL/GenBank/DDBJ whole genome shotgun (WGS) entry which is preliminary data.</text>
</comment>
<evidence type="ECO:0000256" key="4">
    <source>
        <dbReference type="ARBA" id="ARBA00023136"/>
    </source>
</evidence>
<evidence type="ECO:0000256" key="3">
    <source>
        <dbReference type="ARBA" id="ARBA00022989"/>
    </source>
</evidence>
<name>A0ABW6N046_9ACTN</name>
<proteinExistence type="predicted"/>
<feature type="transmembrane region" description="Helical" evidence="5">
    <location>
        <begin position="115"/>
        <end position="134"/>
    </location>
</feature>
<keyword evidence="4 5" id="KW-0472">Membrane</keyword>
<sequence length="184" mass="17890">MTTTDALLVCADAVAVALLVRGGAAKLVAPALAAAAAGELRPGRGPVPAAVIRALAVVEITVAVAMALPSLRGPVHVPLAALGVLFAGAGILGLLRGSTEPCGCFGADSTSPLGVSNVVMGVAILAAAVSSLWVHGVGTSQTGSASAGVAGLGAIVTGGWLLHSHRKRAYTVLGNLLKQPEPAA</sequence>
<reference evidence="7 8" key="1">
    <citation type="submission" date="2024-10" db="EMBL/GenBank/DDBJ databases">
        <title>The Natural Products Discovery Center: Release of the First 8490 Sequenced Strains for Exploring Actinobacteria Biosynthetic Diversity.</title>
        <authorList>
            <person name="Kalkreuter E."/>
            <person name="Kautsar S.A."/>
            <person name="Yang D."/>
            <person name="Bader C.D."/>
            <person name="Teijaro C.N."/>
            <person name="Fluegel L."/>
            <person name="Davis C.M."/>
            <person name="Simpson J.R."/>
            <person name="Lauterbach L."/>
            <person name="Steele A.D."/>
            <person name="Gui C."/>
            <person name="Meng S."/>
            <person name="Li G."/>
            <person name="Viehrig K."/>
            <person name="Ye F."/>
            <person name="Su P."/>
            <person name="Kiefer A.F."/>
            <person name="Nichols A."/>
            <person name="Cepeda A.J."/>
            <person name="Yan W."/>
            <person name="Fan B."/>
            <person name="Jiang Y."/>
            <person name="Adhikari A."/>
            <person name="Zheng C.-J."/>
            <person name="Schuster L."/>
            <person name="Cowan T.M."/>
            <person name="Smanski M.J."/>
            <person name="Chevrette M.G."/>
            <person name="De Carvalho L.P.S."/>
            <person name="Shen B."/>
        </authorList>
    </citation>
    <scope>NUCLEOTIDE SEQUENCE [LARGE SCALE GENOMIC DNA]</scope>
    <source>
        <strain evidence="7 8">NPDC005497</strain>
    </source>
</reference>
<keyword evidence="8" id="KW-1185">Reference proteome</keyword>
<organism evidence="7 8">
    <name type="scientific">Streptomyces tibetensis</name>
    <dbReference type="NCBI Taxonomy" id="2382123"/>
    <lineage>
        <taxon>Bacteria</taxon>
        <taxon>Bacillati</taxon>
        <taxon>Actinomycetota</taxon>
        <taxon>Actinomycetes</taxon>
        <taxon>Kitasatosporales</taxon>
        <taxon>Streptomycetaceae</taxon>
        <taxon>Streptomyces</taxon>
    </lineage>
</organism>